<feature type="signal peptide" evidence="1">
    <location>
        <begin position="1"/>
        <end position="15"/>
    </location>
</feature>
<reference evidence="4" key="1">
    <citation type="submission" date="2024-01" db="EMBL/GenBank/DDBJ databases">
        <authorList>
            <person name="Webb A."/>
        </authorList>
    </citation>
    <scope>NUCLEOTIDE SEQUENCE</scope>
    <source>
        <strain evidence="4">Pm1</strain>
    </source>
</reference>
<evidence type="ECO:0000313" key="5">
    <source>
        <dbReference type="EMBL" id="CAK7909045.1"/>
    </source>
</evidence>
<dbReference type="Proteomes" id="UP001162060">
    <property type="component" value="Unassembled WGS sequence"/>
</dbReference>
<feature type="domain" description="Avirulence protein ATR1 WY-domain" evidence="2">
    <location>
        <begin position="127"/>
        <end position="213"/>
    </location>
</feature>
<proteinExistence type="predicted"/>
<evidence type="ECO:0000313" key="4">
    <source>
        <dbReference type="EMBL" id="CAK7908360.1"/>
    </source>
</evidence>
<evidence type="ECO:0000259" key="2">
    <source>
        <dbReference type="Pfam" id="PF21421"/>
    </source>
</evidence>
<gene>
    <name evidence="4" type="ORF">PM001_LOCUS3712</name>
    <name evidence="5" type="ORF">PM001_LOCUS3851</name>
</gene>
<dbReference type="Gene3D" id="1.20.5.2710">
    <property type="match status" value="1"/>
</dbReference>
<evidence type="ECO:0000313" key="6">
    <source>
        <dbReference type="Proteomes" id="UP001162060"/>
    </source>
</evidence>
<feature type="domain" description="ATR1 N-terminal" evidence="3">
    <location>
        <begin position="69"/>
        <end position="114"/>
    </location>
</feature>
<evidence type="ECO:0008006" key="7">
    <source>
        <dbReference type="Google" id="ProtNLM"/>
    </source>
</evidence>
<dbReference type="Pfam" id="PF21421">
    <property type="entry name" value="ATR1_WY-dom"/>
    <property type="match status" value="2"/>
</dbReference>
<dbReference type="InterPro" id="IPR053992">
    <property type="entry name" value="ATR1_N"/>
</dbReference>
<organism evidence="4 6">
    <name type="scientific">Peronospora matthiolae</name>
    <dbReference type="NCBI Taxonomy" id="2874970"/>
    <lineage>
        <taxon>Eukaryota</taxon>
        <taxon>Sar</taxon>
        <taxon>Stramenopiles</taxon>
        <taxon>Oomycota</taxon>
        <taxon>Peronosporomycetes</taxon>
        <taxon>Peronosporales</taxon>
        <taxon>Peronosporaceae</taxon>
        <taxon>Peronospora</taxon>
    </lineage>
</organism>
<dbReference type="InterPro" id="IPR048935">
    <property type="entry name" value="ATR1_WY-dom"/>
</dbReference>
<dbReference type="Pfam" id="PF22223">
    <property type="entry name" value="ATR1_N"/>
    <property type="match status" value="1"/>
</dbReference>
<dbReference type="AlphaFoldDB" id="A0AAV1TAY1"/>
<accession>A0AAV1TAY1</accession>
<evidence type="ECO:0000256" key="1">
    <source>
        <dbReference type="SAM" id="SignalP"/>
    </source>
</evidence>
<comment type="caution">
    <text evidence="4">The sequence shown here is derived from an EMBL/GenBank/DDBJ whole genome shotgun (WGS) entry which is preliminary data.</text>
</comment>
<dbReference type="EMBL" id="CAKLBY020000035">
    <property type="protein sequence ID" value="CAK7909045.1"/>
    <property type="molecule type" value="Genomic_DNA"/>
</dbReference>
<name>A0AAV1TAY1_9STRA</name>
<dbReference type="EMBL" id="CAKLBY020000035">
    <property type="protein sequence ID" value="CAK7908360.1"/>
    <property type="molecule type" value="Genomic_DNA"/>
</dbReference>
<evidence type="ECO:0000259" key="3">
    <source>
        <dbReference type="Pfam" id="PF22223"/>
    </source>
</evidence>
<feature type="chain" id="PRO_5044714115" description="Avirulence protein" evidence="1">
    <location>
        <begin position="16"/>
        <end position="314"/>
    </location>
</feature>
<feature type="domain" description="Avirulence protein ATR1 WY-domain" evidence="2">
    <location>
        <begin position="217"/>
        <end position="286"/>
    </location>
</feature>
<protein>
    <recommendedName>
        <fullName evidence="7">Avirulence protein</fullName>
    </recommendedName>
</protein>
<keyword evidence="1" id="KW-0732">Signal</keyword>
<sequence length="314" mass="35512">MRFCYFVFLPSVALAIMATKSSKTSHSIVHVVSLRDVANHRNDALVNRALRALVALDDDEERWPFSTSRTQALVELIESHGSFFNDRHMMEAAIQTWYKLVEKDHVMAKLGKHYSAAPGPVHDTDGEALAYKLVTTYTDRGVARAIRHTRADTRADGTLSPEANRVIQLQDIMANHWRERGLTINDVLSNFDTKDDADFFASTAFTFFERYVKDQGNANQAIFAYFNSSPSRYFSAVLDAMAKSGANRSAIDESKKWLLRFCAKEGATLDTFENSLTFFQTGGYAPNEDSKFKELVPRQIKQLVDDFKKILPTE</sequence>